<name>A0AA88RNZ0_9ASTE</name>
<dbReference type="PANTHER" id="PTHR30053">
    <property type="entry name" value="ELONGATION FACTOR P"/>
    <property type="match status" value="1"/>
</dbReference>
<dbReference type="Pfam" id="PF08207">
    <property type="entry name" value="EFP_N"/>
    <property type="match status" value="1"/>
</dbReference>
<feature type="domain" description="Translation elongation factor KOW-like" evidence="1">
    <location>
        <begin position="133"/>
        <end position="170"/>
    </location>
</feature>
<dbReference type="GO" id="GO:0003746">
    <property type="term" value="F:translation elongation factor activity"/>
    <property type="evidence" value="ECO:0007669"/>
    <property type="project" value="TreeGrafter"/>
</dbReference>
<evidence type="ECO:0000313" key="2">
    <source>
        <dbReference type="EMBL" id="KAK2989304.1"/>
    </source>
</evidence>
<organism evidence="2 3">
    <name type="scientific">Escallonia rubra</name>
    <dbReference type="NCBI Taxonomy" id="112253"/>
    <lineage>
        <taxon>Eukaryota</taxon>
        <taxon>Viridiplantae</taxon>
        <taxon>Streptophyta</taxon>
        <taxon>Embryophyta</taxon>
        <taxon>Tracheophyta</taxon>
        <taxon>Spermatophyta</taxon>
        <taxon>Magnoliopsida</taxon>
        <taxon>eudicotyledons</taxon>
        <taxon>Gunneridae</taxon>
        <taxon>Pentapetalae</taxon>
        <taxon>asterids</taxon>
        <taxon>campanulids</taxon>
        <taxon>Escalloniales</taxon>
        <taxon>Escalloniaceae</taxon>
        <taxon>Escallonia</taxon>
    </lineage>
</organism>
<dbReference type="GO" id="GO:0005737">
    <property type="term" value="C:cytoplasm"/>
    <property type="evidence" value="ECO:0007669"/>
    <property type="project" value="TreeGrafter"/>
</dbReference>
<gene>
    <name evidence="2" type="ORF">RJ640_002589</name>
</gene>
<protein>
    <recommendedName>
        <fullName evidence="1">Translation elongation factor KOW-like domain-containing protein</fullName>
    </recommendedName>
</protein>
<dbReference type="PANTHER" id="PTHR30053:SF14">
    <property type="entry name" value="TRANSLATION ELONGATION FACTOR KOW-LIKE DOMAIN-CONTAINING PROTEIN"/>
    <property type="match status" value="1"/>
</dbReference>
<dbReference type="Proteomes" id="UP001187471">
    <property type="component" value="Unassembled WGS sequence"/>
</dbReference>
<dbReference type="InterPro" id="IPR008991">
    <property type="entry name" value="Translation_prot_SH3-like_sf"/>
</dbReference>
<evidence type="ECO:0000259" key="1">
    <source>
        <dbReference type="Pfam" id="PF08207"/>
    </source>
</evidence>
<dbReference type="InterPro" id="IPR020599">
    <property type="entry name" value="Transl_elong_fac_P/YeiP"/>
</dbReference>
<sequence length="256" mass="28419">MRLLTRLLARTLSSPALSSPSQSSHRRHAVLVSRSLHSQPFIRRPESARLGVLASPWSTSQLRRFRIRGADVSSPDSHAPIFTIMSQLLSKVMAPVLYCMKMQLTCLLENFDVTFMLALVLDSRLFKSMSDGVRPGNVIQRKGKTYQVVKSQHTTQGRGGAAIQIPMNSLYGRFGINPKWTVTEICNLDLYNHLTTESDFIYADKLRVSTHSYIVSYLGKTALVADSDGRPPRISAVQLAAAITIVPEDKSSEEAD</sequence>
<dbReference type="EMBL" id="JAVXUO010000760">
    <property type="protein sequence ID" value="KAK2989304.1"/>
    <property type="molecule type" value="Genomic_DNA"/>
</dbReference>
<evidence type="ECO:0000313" key="3">
    <source>
        <dbReference type="Proteomes" id="UP001187471"/>
    </source>
</evidence>
<dbReference type="Gene3D" id="2.30.30.30">
    <property type="match status" value="1"/>
</dbReference>
<dbReference type="InterPro" id="IPR014722">
    <property type="entry name" value="Rib_uL2_dom2"/>
</dbReference>
<comment type="caution">
    <text evidence="2">The sequence shown here is derived from an EMBL/GenBank/DDBJ whole genome shotgun (WGS) entry which is preliminary data.</text>
</comment>
<proteinExistence type="predicted"/>
<reference evidence="2" key="1">
    <citation type="submission" date="2022-12" db="EMBL/GenBank/DDBJ databases">
        <title>Draft genome assemblies for two species of Escallonia (Escalloniales).</title>
        <authorList>
            <person name="Chanderbali A."/>
            <person name="Dervinis C."/>
            <person name="Anghel I."/>
            <person name="Soltis D."/>
            <person name="Soltis P."/>
            <person name="Zapata F."/>
        </authorList>
    </citation>
    <scope>NUCLEOTIDE SEQUENCE</scope>
    <source>
        <strain evidence="2">UCBG92.1500</strain>
        <tissue evidence="2">Leaf</tissue>
    </source>
</reference>
<dbReference type="AlphaFoldDB" id="A0AA88RNZ0"/>
<dbReference type="SUPFAM" id="SSF50104">
    <property type="entry name" value="Translation proteins SH3-like domain"/>
    <property type="match status" value="1"/>
</dbReference>
<dbReference type="InterPro" id="IPR013185">
    <property type="entry name" value="Transl_elong_KOW-like"/>
</dbReference>
<keyword evidence="3" id="KW-1185">Reference proteome</keyword>
<accession>A0AA88RNZ0</accession>